<proteinExistence type="predicted"/>
<gene>
    <name evidence="2" type="ORF">JCM15548_13701</name>
</gene>
<feature type="domain" description="Outer membrane protein beta-barrel" evidence="1">
    <location>
        <begin position="20"/>
        <end position="243"/>
    </location>
</feature>
<evidence type="ECO:0000259" key="1">
    <source>
        <dbReference type="Pfam" id="PF14905"/>
    </source>
</evidence>
<keyword evidence="2" id="KW-0675">Receptor</keyword>
<organism evidence="2 3">
    <name type="scientific">Geofilum rubicundum JCM 15548</name>
    <dbReference type="NCBI Taxonomy" id="1236989"/>
    <lineage>
        <taxon>Bacteria</taxon>
        <taxon>Pseudomonadati</taxon>
        <taxon>Bacteroidota</taxon>
        <taxon>Bacteroidia</taxon>
        <taxon>Marinilabiliales</taxon>
        <taxon>Marinilabiliaceae</taxon>
        <taxon>Geofilum</taxon>
    </lineage>
</organism>
<accession>A0A0E9M1H3</accession>
<name>A0A0E9M1H3_9BACT</name>
<evidence type="ECO:0000313" key="2">
    <source>
        <dbReference type="EMBL" id="GAO31349.1"/>
    </source>
</evidence>
<dbReference type="AlphaFoldDB" id="A0A0E9M1H3"/>
<dbReference type="Proteomes" id="UP000032900">
    <property type="component" value="Unassembled WGS sequence"/>
</dbReference>
<dbReference type="STRING" id="1236989.JCM15548_13701"/>
<sequence length="270" mass="30756">MKISPTNCMIIPIPYGMDQSRRITRPQISQLAPFYIFTDPSTVLTGNSALQPAIVNAARLDYGFKAWRVTVSYSLEEGSMSWIPVIDQQRNRQVNTIQNMDHSKVLNLSLYMPLKLTSWWETTNNLFVNDTETNLNLQGNDIQLRGVNYGFNVSSTFKLPEGFVLELSGNYNSPQNWGVISWNATGDMHMGVQKDLGSTWGKLRFNASNLLLTNDWYGTTRQPDNNLMVDLSMKFSERVFMLTWSNTFGNDKVKASRTRQTGASEERNRL</sequence>
<dbReference type="Pfam" id="PF14905">
    <property type="entry name" value="OMP_b-brl_3"/>
    <property type="match status" value="1"/>
</dbReference>
<dbReference type="EMBL" id="BAZW01000045">
    <property type="protein sequence ID" value="GAO31349.1"/>
    <property type="molecule type" value="Genomic_DNA"/>
</dbReference>
<keyword evidence="3" id="KW-1185">Reference proteome</keyword>
<reference evidence="2 3" key="1">
    <citation type="journal article" date="2015" name="Microbes Environ.">
        <title>Distribution and evolution of nitrogen fixation genes in the phylum bacteroidetes.</title>
        <authorList>
            <person name="Inoue J."/>
            <person name="Oshima K."/>
            <person name="Suda W."/>
            <person name="Sakamoto M."/>
            <person name="Iino T."/>
            <person name="Noda S."/>
            <person name="Hongoh Y."/>
            <person name="Hattori M."/>
            <person name="Ohkuma M."/>
        </authorList>
    </citation>
    <scope>NUCLEOTIDE SEQUENCE [LARGE SCALE GENOMIC DNA]</scope>
    <source>
        <strain evidence="2">JCM 15548</strain>
    </source>
</reference>
<dbReference type="InterPro" id="IPR041700">
    <property type="entry name" value="OMP_b-brl_3"/>
</dbReference>
<comment type="caution">
    <text evidence="2">The sequence shown here is derived from an EMBL/GenBank/DDBJ whole genome shotgun (WGS) entry which is preliminary data.</text>
</comment>
<protein>
    <submittedName>
        <fullName evidence="2">TonB-dependent receptor</fullName>
    </submittedName>
</protein>
<evidence type="ECO:0000313" key="3">
    <source>
        <dbReference type="Proteomes" id="UP000032900"/>
    </source>
</evidence>